<keyword evidence="3" id="KW-1185">Reference proteome</keyword>
<accession>A0ABP0ZEY6</accession>
<protein>
    <submittedName>
        <fullName evidence="2">Uncharacterized protein</fullName>
    </submittedName>
</protein>
<name>A0ABP0ZEY6_9ROSI</name>
<proteinExistence type="predicted"/>
<evidence type="ECO:0000256" key="1">
    <source>
        <dbReference type="SAM" id="MobiDB-lite"/>
    </source>
</evidence>
<reference evidence="2 3" key="1">
    <citation type="submission" date="2024-03" db="EMBL/GenBank/DDBJ databases">
        <authorList>
            <person name="Gkanogiannis A."/>
            <person name="Becerra Lopez-Lavalle L."/>
        </authorList>
    </citation>
    <scope>NUCLEOTIDE SEQUENCE [LARGE SCALE GENOMIC DNA]</scope>
</reference>
<sequence length="87" mass="9818">VRFFLVASVRGFFPSSKVHSWREMPKLSCSLVVRRLDAFPSLPAFFGPTQEASIISIKKVKYQRKRPSNHLGSTDETSYFPAANAPM</sequence>
<dbReference type="Proteomes" id="UP001642487">
    <property type="component" value="Chromosome 9"/>
</dbReference>
<feature type="non-terminal residue" evidence="2">
    <location>
        <position position="1"/>
    </location>
</feature>
<gene>
    <name evidence="2" type="ORF">CITCOLO1_LOCUS21700</name>
</gene>
<evidence type="ECO:0000313" key="2">
    <source>
        <dbReference type="EMBL" id="CAK9329257.1"/>
    </source>
</evidence>
<evidence type="ECO:0000313" key="3">
    <source>
        <dbReference type="Proteomes" id="UP001642487"/>
    </source>
</evidence>
<feature type="region of interest" description="Disordered" evidence="1">
    <location>
        <begin position="66"/>
        <end position="87"/>
    </location>
</feature>
<organism evidence="2 3">
    <name type="scientific">Citrullus colocynthis</name>
    <name type="common">colocynth</name>
    <dbReference type="NCBI Taxonomy" id="252529"/>
    <lineage>
        <taxon>Eukaryota</taxon>
        <taxon>Viridiplantae</taxon>
        <taxon>Streptophyta</taxon>
        <taxon>Embryophyta</taxon>
        <taxon>Tracheophyta</taxon>
        <taxon>Spermatophyta</taxon>
        <taxon>Magnoliopsida</taxon>
        <taxon>eudicotyledons</taxon>
        <taxon>Gunneridae</taxon>
        <taxon>Pentapetalae</taxon>
        <taxon>rosids</taxon>
        <taxon>fabids</taxon>
        <taxon>Cucurbitales</taxon>
        <taxon>Cucurbitaceae</taxon>
        <taxon>Benincaseae</taxon>
        <taxon>Citrullus</taxon>
    </lineage>
</organism>
<dbReference type="EMBL" id="OZ021743">
    <property type="protein sequence ID" value="CAK9329257.1"/>
    <property type="molecule type" value="Genomic_DNA"/>
</dbReference>